<dbReference type="EMBL" id="JACHIT010000002">
    <property type="protein sequence ID" value="MBB5917509.1"/>
    <property type="molecule type" value="Genomic_DNA"/>
</dbReference>
<comment type="caution">
    <text evidence="1">The sequence shown here is derived from an EMBL/GenBank/DDBJ whole genome shotgun (WGS) entry which is preliminary data.</text>
</comment>
<dbReference type="AlphaFoldDB" id="A0A7W9ULG1"/>
<gene>
    <name evidence="1" type="ORF">BJY24_006421</name>
</gene>
<dbReference type="RefSeq" id="WP_040752091.1">
    <property type="nucleotide sequence ID" value="NZ_JACHIT010000002.1"/>
</dbReference>
<sequence length="74" mass="8169">MIETASELPPAVVSDLFSVCLTTAHTWEQPAQTNWAVVPLPIWVLVTFVRGTHRPCSHDHTGDLSVDCDLRRSG</sequence>
<proteinExistence type="predicted"/>
<keyword evidence="2" id="KW-1185">Reference proteome</keyword>
<evidence type="ECO:0000313" key="2">
    <source>
        <dbReference type="Proteomes" id="UP000540412"/>
    </source>
</evidence>
<protein>
    <submittedName>
        <fullName evidence="1">Uncharacterized protein</fullName>
    </submittedName>
</protein>
<evidence type="ECO:0000313" key="1">
    <source>
        <dbReference type="EMBL" id="MBB5917509.1"/>
    </source>
</evidence>
<accession>A0A7W9ULG1</accession>
<name>A0A7W9ULG1_9NOCA</name>
<reference evidence="1 2" key="1">
    <citation type="submission" date="2020-08" db="EMBL/GenBank/DDBJ databases">
        <title>Sequencing the genomes of 1000 actinobacteria strains.</title>
        <authorList>
            <person name="Klenk H.-P."/>
        </authorList>
    </citation>
    <scope>NUCLEOTIDE SEQUENCE [LARGE SCALE GENOMIC DNA]</scope>
    <source>
        <strain evidence="1 2">DSM 43582</strain>
    </source>
</reference>
<dbReference type="Proteomes" id="UP000540412">
    <property type="component" value="Unassembled WGS sequence"/>
</dbReference>
<organism evidence="1 2">
    <name type="scientific">Nocardia transvalensis</name>
    <dbReference type="NCBI Taxonomy" id="37333"/>
    <lineage>
        <taxon>Bacteria</taxon>
        <taxon>Bacillati</taxon>
        <taxon>Actinomycetota</taxon>
        <taxon>Actinomycetes</taxon>
        <taxon>Mycobacteriales</taxon>
        <taxon>Nocardiaceae</taxon>
        <taxon>Nocardia</taxon>
    </lineage>
</organism>